<evidence type="ECO:0000313" key="15">
    <source>
        <dbReference type="EMBL" id="CAK9266541.1"/>
    </source>
</evidence>
<evidence type="ECO:0000256" key="11">
    <source>
        <dbReference type="RuleBase" id="RU363096"/>
    </source>
</evidence>
<proteinExistence type="inferred from homology"/>
<evidence type="ECO:0000313" key="16">
    <source>
        <dbReference type="Proteomes" id="UP001497444"/>
    </source>
</evidence>
<comment type="subcellular location">
    <subcellularLocation>
        <location evidence="1 11">Plastid</location>
        <location evidence="1 11">Chloroplast</location>
    </subcellularLocation>
</comment>
<dbReference type="CDD" id="cd00586">
    <property type="entry name" value="4HBT"/>
    <property type="match status" value="1"/>
</dbReference>
<dbReference type="EMBL" id="OZ020113">
    <property type="protein sequence ID" value="CAK9266541.1"/>
    <property type="molecule type" value="Genomic_DNA"/>
</dbReference>
<accession>A0ABP0WI36</accession>
<evidence type="ECO:0000256" key="10">
    <source>
        <dbReference type="ARBA" id="ARBA00023160"/>
    </source>
</evidence>
<keyword evidence="9 11" id="KW-0443">Lipid metabolism</keyword>
<evidence type="ECO:0000256" key="8">
    <source>
        <dbReference type="ARBA" id="ARBA00022946"/>
    </source>
</evidence>
<dbReference type="Gene3D" id="3.10.129.10">
    <property type="entry name" value="Hotdog Thioesterase"/>
    <property type="match status" value="1"/>
</dbReference>
<feature type="domain" description="Acyl-ACP thioesterase N-terminal hotdog" evidence="13">
    <location>
        <begin position="234"/>
        <end position="367"/>
    </location>
</feature>
<comment type="function">
    <text evidence="11">Plays an essential role in chain termination during de novo fatty acid synthesis.</text>
</comment>
<keyword evidence="16" id="KW-1185">Reference proteome</keyword>
<keyword evidence="8" id="KW-0809">Transit peptide</keyword>
<keyword evidence="3 11" id="KW-0444">Lipid biosynthesis</keyword>
<dbReference type="InterPro" id="IPR045023">
    <property type="entry name" value="FATA/B"/>
</dbReference>
<feature type="domain" description="Acyl-ACP thioesterase-like C-terminal" evidence="14">
    <location>
        <begin position="400"/>
        <end position="494"/>
    </location>
</feature>
<dbReference type="EC" id="3.1.2.-" evidence="11"/>
<keyword evidence="4 11" id="KW-0150">Chloroplast</keyword>
<keyword evidence="10 11" id="KW-0275">Fatty acid biosynthesis</keyword>
<sequence length="521" mass="58822">MEMAALMGNAAHAVPSMKVFRATTGELRQSNSFVSNSSSSREIRCRGCYSLQLRDVVLRSSPAAMSTLTNNITHALQPQRQQLQQLTRSVPKSTAPRVGRTATRATLLEPTDLSAKSLLEFGKLADDLNFDQNPVTPPPSKFVQRSNSTIISSSCDSRAVRAGDAGKTPLLQQQMYHRNTNSPDSSFSGSVGEALTSHAKLRRSRSLEENKRMQREMIPLHRLRQGGFVEDSLMYRQIFVIRSYEVGADRTTSVQTIVSLFQEMALCHVHLLGVAGDGFGATRSMNPLGLIWVVTRMHVEVERYPCWPEVVEIDTWVAQAGRNGMRRDWVMRCYQTGEVLARATSTWCMMHSKTRRLAKFPDVVRDEINFTFINDRFAFPPPSSSCSDQNVKIGKLNNNTAQFVKSDLKPSREDLDMNQHVSNLKYISWVFESIPVEHFQKHELRSMTLEYRRECHSNDVVESLGSPSCIKPNFKELKNSTNEISAAHGLHSSCDQSFTHLLRLQGVEEEILRGRTVWKPR</sequence>
<keyword evidence="6 11" id="KW-0378">Hydrolase</keyword>
<evidence type="ECO:0000256" key="3">
    <source>
        <dbReference type="ARBA" id="ARBA00022516"/>
    </source>
</evidence>
<dbReference type="SUPFAM" id="SSF54637">
    <property type="entry name" value="Thioesterase/thiol ester dehydrase-isomerase"/>
    <property type="match status" value="2"/>
</dbReference>
<keyword evidence="5 11" id="KW-0934">Plastid</keyword>
<dbReference type="Pfam" id="PF01643">
    <property type="entry name" value="Acyl-ACP_TE"/>
    <property type="match status" value="1"/>
</dbReference>
<name>A0ABP0WI36_9BRYO</name>
<gene>
    <name evidence="15" type="ORF">CSSPJE1EN1_LOCUS12019</name>
</gene>
<evidence type="ECO:0000256" key="12">
    <source>
        <dbReference type="SAM" id="MobiDB-lite"/>
    </source>
</evidence>
<dbReference type="InterPro" id="IPR029069">
    <property type="entry name" value="HotDog_dom_sf"/>
</dbReference>
<dbReference type="InterPro" id="IPR049427">
    <property type="entry name" value="Acyl-ACP_TE_C"/>
</dbReference>
<keyword evidence="7 11" id="KW-0276">Fatty acid metabolism</keyword>
<dbReference type="Proteomes" id="UP001497444">
    <property type="component" value="Chromosome 18"/>
</dbReference>
<feature type="compositionally biased region" description="Polar residues" evidence="12">
    <location>
        <begin position="178"/>
        <end position="189"/>
    </location>
</feature>
<dbReference type="Pfam" id="PF20791">
    <property type="entry name" value="Acyl-ACP_TE_C"/>
    <property type="match status" value="1"/>
</dbReference>
<evidence type="ECO:0000259" key="13">
    <source>
        <dbReference type="Pfam" id="PF01643"/>
    </source>
</evidence>
<dbReference type="PANTHER" id="PTHR31727">
    <property type="entry name" value="OLEOYL-ACYL CARRIER PROTEIN THIOESTERASE 1, CHLOROPLASTIC"/>
    <property type="match status" value="1"/>
</dbReference>
<organism evidence="15 16">
    <name type="scientific">Sphagnum jensenii</name>
    <dbReference type="NCBI Taxonomy" id="128206"/>
    <lineage>
        <taxon>Eukaryota</taxon>
        <taxon>Viridiplantae</taxon>
        <taxon>Streptophyta</taxon>
        <taxon>Embryophyta</taxon>
        <taxon>Bryophyta</taxon>
        <taxon>Sphagnophytina</taxon>
        <taxon>Sphagnopsida</taxon>
        <taxon>Sphagnales</taxon>
        <taxon>Sphagnaceae</taxon>
        <taxon>Sphagnum</taxon>
    </lineage>
</organism>
<protein>
    <recommendedName>
        <fullName evidence="11">Acyl-[acyl-carrier-protein] hydrolase</fullName>
        <ecNumber evidence="11">3.1.2.-</ecNumber>
    </recommendedName>
</protein>
<evidence type="ECO:0000256" key="5">
    <source>
        <dbReference type="ARBA" id="ARBA00022640"/>
    </source>
</evidence>
<evidence type="ECO:0000256" key="6">
    <source>
        <dbReference type="ARBA" id="ARBA00022801"/>
    </source>
</evidence>
<dbReference type="InterPro" id="IPR002864">
    <property type="entry name" value="Acyl-ACP_thioesterase_NHD"/>
</dbReference>
<comment type="similarity">
    <text evidence="2 11">Belongs to the acyl-ACP thioesterase family.</text>
</comment>
<feature type="region of interest" description="Disordered" evidence="12">
    <location>
        <begin position="178"/>
        <end position="210"/>
    </location>
</feature>
<dbReference type="PANTHER" id="PTHR31727:SF18">
    <property type="entry name" value="ACYL-[ACYL-CARRIER-PROTEIN] HYDROLASE"/>
    <property type="match status" value="1"/>
</dbReference>
<evidence type="ECO:0000256" key="4">
    <source>
        <dbReference type="ARBA" id="ARBA00022528"/>
    </source>
</evidence>
<evidence type="ECO:0000259" key="14">
    <source>
        <dbReference type="Pfam" id="PF20791"/>
    </source>
</evidence>
<reference evidence="15" key="1">
    <citation type="submission" date="2024-02" db="EMBL/GenBank/DDBJ databases">
        <authorList>
            <consortium name="ELIXIR-Norway"/>
            <consortium name="Elixir Norway"/>
        </authorList>
    </citation>
    <scope>NUCLEOTIDE SEQUENCE</scope>
</reference>
<evidence type="ECO:0000256" key="2">
    <source>
        <dbReference type="ARBA" id="ARBA00006500"/>
    </source>
</evidence>
<evidence type="ECO:0000256" key="1">
    <source>
        <dbReference type="ARBA" id="ARBA00004229"/>
    </source>
</evidence>
<evidence type="ECO:0000256" key="9">
    <source>
        <dbReference type="ARBA" id="ARBA00023098"/>
    </source>
</evidence>
<evidence type="ECO:0000256" key="7">
    <source>
        <dbReference type="ARBA" id="ARBA00022832"/>
    </source>
</evidence>